<protein>
    <recommendedName>
        <fullName evidence="1">GmrSD restriction endonucleases N-terminal domain-containing protein</fullName>
    </recommendedName>
</protein>
<accession>A0A7W8F9G2</accession>
<dbReference type="PANTHER" id="PTHR39639">
    <property type="entry name" value="CHROMOSOME 16, WHOLE GENOME SHOTGUN SEQUENCE"/>
    <property type="match status" value="1"/>
</dbReference>
<organism evidence="2 3">
    <name type="scientific">Streptomyces griseoloalbus</name>
    <dbReference type="NCBI Taxonomy" id="67303"/>
    <lineage>
        <taxon>Bacteria</taxon>
        <taxon>Bacillati</taxon>
        <taxon>Actinomycetota</taxon>
        <taxon>Actinomycetes</taxon>
        <taxon>Kitasatosporales</taxon>
        <taxon>Streptomycetaceae</taxon>
        <taxon>Streptomyces</taxon>
    </lineage>
</organism>
<gene>
    <name evidence="2" type="ORF">FHS32_003824</name>
</gene>
<proteinExistence type="predicted"/>
<name>A0A7W8F9G2_9ACTN</name>
<reference evidence="2 3" key="1">
    <citation type="submission" date="2020-08" db="EMBL/GenBank/DDBJ databases">
        <title>Genomic Encyclopedia of Type Strains, Phase III (KMG-III): the genomes of soil and plant-associated and newly described type strains.</title>
        <authorList>
            <person name="Whitman W."/>
        </authorList>
    </citation>
    <scope>NUCLEOTIDE SEQUENCE [LARGE SCALE GENOMIC DNA]</scope>
    <source>
        <strain evidence="2 3">CECT 3226</strain>
    </source>
</reference>
<dbReference type="EMBL" id="JACHJE010000008">
    <property type="protein sequence ID" value="MBB5127082.1"/>
    <property type="molecule type" value="Genomic_DNA"/>
</dbReference>
<sequence length="394" mass="45563">MLITFDEAISNKGGTVEQIEFDTDGKRDIEETEEQLDTEYEEDPIGFWESKQRDLLTSVLDYNLRSLTDLVKNKQIDLSPNYQRRNRWKDDRKSQLIESFLMNVPIPNIFLNEDAYGHYSVIDGKQRLTAISDFLFGRFALTGLQVFGEANGLRFDELPATLQTILETRANLRAVIILRQSDPDIKYQVFQRLNTGGIRLNPQEIRNSAWPGKLNDMILEESLTSEFHKLLGIRDKNRSAIYSEMRDAEFVLRYLTFRNNWDTFAGGMGRKLDNFMAEHHNMPEASVEEARSSFRIAVRKARAAFGENAFQRWSPEKGSWRRQVLASLYDAEIFAVGQFSEESLREHSGEIIEGVQSLFTDSQFRRAVDAATNTPSYFRDRITMMRDMISEKIG</sequence>
<evidence type="ECO:0000313" key="3">
    <source>
        <dbReference type="Proteomes" id="UP000568022"/>
    </source>
</evidence>
<evidence type="ECO:0000259" key="1">
    <source>
        <dbReference type="Pfam" id="PF03235"/>
    </source>
</evidence>
<dbReference type="Pfam" id="PF03235">
    <property type="entry name" value="GmrSD_N"/>
    <property type="match status" value="1"/>
</dbReference>
<dbReference type="PANTHER" id="PTHR39639:SF1">
    <property type="entry name" value="DUF262 DOMAIN-CONTAINING PROTEIN"/>
    <property type="match status" value="1"/>
</dbReference>
<feature type="domain" description="GmrSD restriction endonucleases N-terminal" evidence="1">
    <location>
        <begin position="67"/>
        <end position="208"/>
    </location>
</feature>
<dbReference type="Proteomes" id="UP000568022">
    <property type="component" value="Unassembled WGS sequence"/>
</dbReference>
<dbReference type="InterPro" id="IPR004919">
    <property type="entry name" value="GmrSD_N"/>
</dbReference>
<comment type="caution">
    <text evidence="2">The sequence shown here is derived from an EMBL/GenBank/DDBJ whole genome shotgun (WGS) entry which is preliminary data.</text>
</comment>
<evidence type="ECO:0000313" key="2">
    <source>
        <dbReference type="EMBL" id="MBB5127082.1"/>
    </source>
</evidence>
<dbReference type="AlphaFoldDB" id="A0A7W8F9G2"/>
<keyword evidence="3" id="KW-1185">Reference proteome</keyword>